<keyword evidence="5 7" id="KW-0472">Membrane</keyword>
<sequence>MLSAELRKSVTDLSRRPARTIFTVLTLAIAVASISFFAVPTLIDRTMQDEVAAGRLADVTVAMRPVELTDDQLAGIAALPNVAAVEARSGVDARVLIGARRAPARLVGVRAFADQGVDVVRVEQGSFPGPDELLADVQDANVGVYDGSTGDTVTLVGAAGERADFTLSGRGRTLPGGEQVQDENVVVLYAPASTVARLSGEPGYGELALRLDDPSPPAARRTVEQVRRELATVPGFDGFTNLPSIRAAGDWPGKADTEQFAKLLGVITVLALISAAVLISNTLSTLVAEQTREIGVMRAVGARRRQVALVYARTTLLLGALGSLLGTLLGIALSSLLARYFGSTYWAVEVGFGVDLRVVLASVLVGLVAPPLAALPAIRRALRVDLREALEATGSTTGGQDAVDRALRRAGFLPRVMQIGLRNVGRRKRRSLATAAIVALAVGNLLAVLALAQAATDSTKASWGSHLEDVQISTSGRAPFDERARRTIVTTPGVAEAQPVLKNTVELAGREAFVWGVEPDPLFRYRLAAGRWFTADENRDGEPVAVIERNIAQNAGIDVGDTVTLATTSGGARFRIVGMATNQQEDGTALYVPLRTTRALLDRPTGASAYWVRTDSQDPAAVDRATSLLEDRLAAAGYEITSEIRYVRERDEVAANSSLTTTIAVLGFLIVAMSMVGLANAITTNVLERTREIGILRSIGARARDIRRIFTTEGVTLAVVGWLIGIPLGYLLTRLIVRLVWEIVDVRLPVVFPPGNILVALVGTTVLALLVLFLPVRRAVRFRPGDALRYA</sequence>
<dbReference type="Pfam" id="PF02687">
    <property type="entry name" value="FtsX"/>
    <property type="match status" value="2"/>
</dbReference>
<evidence type="ECO:0000256" key="7">
    <source>
        <dbReference type="SAM" id="Phobius"/>
    </source>
</evidence>
<feature type="transmembrane region" description="Helical" evidence="7">
    <location>
        <begin position="663"/>
        <end position="687"/>
    </location>
</feature>
<evidence type="ECO:0000259" key="8">
    <source>
        <dbReference type="Pfam" id="PF02687"/>
    </source>
</evidence>
<keyword evidence="4 7" id="KW-1133">Transmembrane helix</keyword>
<evidence type="ECO:0000313" key="10">
    <source>
        <dbReference type="EMBL" id="RYP83885.1"/>
    </source>
</evidence>
<keyword evidence="11" id="KW-1185">Reference proteome</keyword>
<feature type="transmembrane region" description="Helical" evidence="7">
    <location>
        <begin position="714"/>
        <end position="737"/>
    </location>
</feature>
<evidence type="ECO:0000256" key="5">
    <source>
        <dbReference type="ARBA" id="ARBA00023136"/>
    </source>
</evidence>
<feature type="transmembrane region" description="Helical" evidence="7">
    <location>
        <begin position="432"/>
        <end position="452"/>
    </location>
</feature>
<comment type="caution">
    <text evidence="10">The sequence shown here is derived from an EMBL/GenBank/DDBJ whole genome shotgun (WGS) entry which is preliminary data.</text>
</comment>
<name>A0A4Q4Z8U9_9ACTN</name>
<keyword evidence="3 7" id="KW-0812">Transmembrane</keyword>
<dbReference type="PANTHER" id="PTHR30572">
    <property type="entry name" value="MEMBRANE COMPONENT OF TRANSPORTER-RELATED"/>
    <property type="match status" value="1"/>
</dbReference>
<feature type="transmembrane region" description="Helical" evidence="7">
    <location>
        <begin position="263"/>
        <end position="288"/>
    </location>
</feature>
<evidence type="ECO:0000313" key="11">
    <source>
        <dbReference type="Proteomes" id="UP000295198"/>
    </source>
</evidence>
<dbReference type="PANTHER" id="PTHR30572:SF4">
    <property type="entry name" value="ABC TRANSPORTER PERMEASE YTRF"/>
    <property type="match status" value="1"/>
</dbReference>
<dbReference type="InterPro" id="IPR003838">
    <property type="entry name" value="ABC3_permease_C"/>
</dbReference>
<organism evidence="10 11">
    <name type="scientific">Nocardioides guangzhouensis</name>
    <dbReference type="NCBI Taxonomy" id="2497878"/>
    <lineage>
        <taxon>Bacteria</taxon>
        <taxon>Bacillati</taxon>
        <taxon>Actinomycetota</taxon>
        <taxon>Actinomycetes</taxon>
        <taxon>Propionibacteriales</taxon>
        <taxon>Nocardioidaceae</taxon>
        <taxon>Nocardioides</taxon>
    </lineage>
</organism>
<dbReference type="InterPro" id="IPR025857">
    <property type="entry name" value="MacB_PCD"/>
</dbReference>
<dbReference type="RefSeq" id="WP_134719427.1">
    <property type="nucleotide sequence ID" value="NZ_SDKM01000028.1"/>
</dbReference>
<feature type="transmembrane region" description="Helical" evidence="7">
    <location>
        <begin position="21"/>
        <end position="43"/>
    </location>
</feature>
<evidence type="ECO:0000256" key="6">
    <source>
        <dbReference type="ARBA" id="ARBA00038076"/>
    </source>
</evidence>
<dbReference type="Pfam" id="PF12704">
    <property type="entry name" value="MacB_PCD"/>
    <property type="match status" value="1"/>
</dbReference>
<gene>
    <name evidence="10" type="ORF">EKO23_17555</name>
</gene>
<feature type="domain" description="ABC3 transporter permease C-terminal" evidence="8">
    <location>
        <begin position="665"/>
        <end position="782"/>
    </location>
</feature>
<evidence type="ECO:0000256" key="4">
    <source>
        <dbReference type="ARBA" id="ARBA00022989"/>
    </source>
</evidence>
<dbReference type="InterPro" id="IPR050250">
    <property type="entry name" value="Macrolide_Exporter_MacB"/>
</dbReference>
<feature type="transmembrane region" description="Helical" evidence="7">
    <location>
        <begin position="309"/>
        <end position="338"/>
    </location>
</feature>
<evidence type="ECO:0000256" key="2">
    <source>
        <dbReference type="ARBA" id="ARBA00022475"/>
    </source>
</evidence>
<dbReference type="AlphaFoldDB" id="A0A4Q4Z8U9"/>
<dbReference type="GO" id="GO:0022857">
    <property type="term" value="F:transmembrane transporter activity"/>
    <property type="evidence" value="ECO:0007669"/>
    <property type="project" value="TreeGrafter"/>
</dbReference>
<evidence type="ECO:0000256" key="1">
    <source>
        <dbReference type="ARBA" id="ARBA00004651"/>
    </source>
</evidence>
<evidence type="ECO:0000259" key="9">
    <source>
        <dbReference type="Pfam" id="PF12704"/>
    </source>
</evidence>
<dbReference type="OrthoDB" id="9780560at2"/>
<protein>
    <submittedName>
        <fullName evidence="10">FtsX-like permease family protein</fullName>
    </submittedName>
</protein>
<feature type="domain" description="MacB-like periplasmic core" evidence="9">
    <location>
        <begin position="431"/>
        <end position="623"/>
    </location>
</feature>
<evidence type="ECO:0000256" key="3">
    <source>
        <dbReference type="ARBA" id="ARBA00022692"/>
    </source>
</evidence>
<dbReference type="GO" id="GO:0005886">
    <property type="term" value="C:plasma membrane"/>
    <property type="evidence" value="ECO:0007669"/>
    <property type="project" value="UniProtKB-SubCell"/>
</dbReference>
<feature type="domain" description="ABC3 transporter permease C-terminal" evidence="8">
    <location>
        <begin position="266"/>
        <end position="384"/>
    </location>
</feature>
<dbReference type="Proteomes" id="UP000295198">
    <property type="component" value="Unassembled WGS sequence"/>
</dbReference>
<dbReference type="EMBL" id="SDKM01000028">
    <property type="protein sequence ID" value="RYP83885.1"/>
    <property type="molecule type" value="Genomic_DNA"/>
</dbReference>
<keyword evidence="2" id="KW-1003">Cell membrane</keyword>
<feature type="transmembrane region" description="Helical" evidence="7">
    <location>
        <begin position="358"/>
        <end position="378"/>
    </location>
</feature>
<comment type="subcellular location">
    <subcellularLocation>
        <location evidence="1">Cell membrane</location>
        <topology evidence="1">Multi-pass membrane protein</topology>
    </subcellularLocation>
</comment>
<reference evidence="10 11" key="1">
    <citation type="submission" date="2019-01" db="EMBL/GenBank/DDBJ databases">
        <title>Nocardioides guangzhouensis sp. nov., an actinobacterium isolated from soil.</title>
        <authorList>
            <person name="Fu Y."/>
            <person name="Cai Y."/>
            <person name="Lin Z."/>
            <person name="Chen P."/>
        </authorList>
    </citation>
    <scope>NUCLEOTIDE SEQUENCE [LARGE SCALE GENOMIC DNA]</scope>
    <source>
        <strain evidence="10 11">130</strain>
    </source>
</reference>
<feature type="transmembrane region" description="Helical" evidence="7">
    <location>
        <begin position="757"/>
        <end position="776"/>
    </location>
</feature>
<proteinExistence type="inferred from homology"/>
<accession>A0A4Q4Z8U9</accession>
<comment type="similarity">
    <text evidence="6">Belongs to the ABC-4 integral membrane protein family.</text>
</comment>